<reference evidence="1 2" key="1">
    <citation type="submission" date="2023-11" db="EMBL/GenBank/DDBJ databases">
        <title>MicrobeMod: A computational toolkit for identifying prokaryotic methylation and restriction-modification with nanopore sequencing.</title>
        <authorList>
            <person name="Crits-Christoph A."/>
            <person name="Kang S.C."/>
            <person name="Lee H."/>
            <person name="Ostrov N."/>
        </authorList>
    </citation>
    <scope>NUCLEOTIDE SEQUENCE [LARGE SCALE GENOMIC DNA]</scope>
    <source>
        <strain evidence="1 2">ATCC 49870</strain>
    </source>
</reference>
<evidence type="ECO:0000313" key="2">
    <source>
        <dbReference type="Proteomes" id="UP001327459"/>
    </source>
</evidence>
<proteinExistence type="predicted"/>
<keyword evidence="2" id="KW-1185">Reference proteome</keyword>
<dbReference type="RefSeq" id="WP_322521168.1">
    <property type="nucleotide sequence ID" value="NZ_CP140153.1"/>
</dbReference>
<evidence type="ECO:0000313" key="1">
    <source>
        <dbReference type="EMBL" id="WQH16153.1"/>
    </source>
</evidence>
<sequence length="97" mass="10955">MTHYRDLIAADRRLVMLRAMAEVPDYALRETVLIRLLEGERLAVGQTELREEFTWLADRGLVTVEYHDDIQVGRITPRGLDAAAGRVAVDGVARPRP</sequence>
<dbReference type="EMBL" id="CP140153">
    <property type="protein sequence ID" value="WQH16153.1"/>
    <property type="molecule type" value="Genomic_DNA"/>
</dbReference>
<name>A0ABZ0YVE5_9GAMM</name>
<evidence type="ECO:0008006" key="3">
    <source>
        <dbReference type="Google" id="ProtNLM"/>
    </source>
</evidence>
<organism evidence="1 2">
    <name type="scientific">Guyparkeria halophila</name>
    <dbReference type="NCBI Taxonomy" id="47960"/>
    <lineage>
        <taxon>Bacteria</taxon>
        <taxon>Pseudomonadati</taxon>
        <taxon>Pseudomonadota</taxon>
        <taxon>Gammaproteobacteria</taxon>
        <taxon>Chromatiales</taxon>
        <taxon>Thioalkalibacteraceae</taxon>
        <taxon>Guyparkeria</taxon>
    </lineage>
</organism>
<gene>
    <name evidence="1" type="ORF">SR882_10365</name>
</gene>
<dbReference type="Proteomes" id="UP001327459">
    <property type="component" value="Chromosome"/>
</dbReference>
<accession>A0ABZ0YVE5</accession>
<protein>
    <recommendedName>
        <fullName evidence="3">ArsR family transcriptional regulator</fullName>
    </recommendedName>
</protein>